<reference evidence="3 4" key="1">
    <citation type="submission" date="2018-09" db="EMBL/GenBank/DDBJ databases">
        <title>Roseovarius spongiae sp. nov., isolated from a marine sponge.</title>
        <authorList>
            <person name="Zhuang L."/>
            <person name="Luo L."/>
        </authorList>
    </citation>
    <scope>NUCLEOTIDE SEQUENCE [LARGE SCALE GENOMIC DNA]</scope>
    <source>
        <strain evidence="3 4">HN-E21</strain>
    </source>
</reference>
<gene>
    <name evidence="3" type="ORF">D6850_08340</name>
</gene>
<evidence type="ECO:0000313" key="4">
    <source>
        <dbReference type="Proteomes" id="UP000281128"/>
    </source>
</evidence>
<dbReference type="InterPro" id="IPR041649">
    <property type="entry name" value="NepR"/>
</dbReference>
<dbReference type="Pfam" id="PF18557">
    <property type="entry name" value="NepR"/>
    <property type="match status" value="1"/>
</dbReference>
<feature type="region of interest" description="Disordered" evidence="1">
    <location>
        <begin position="40"/>
        <end position="59"/>
    </location>
</feature>
<name>A0A3A8AW46_9RHOB</name>
<dbReference type="AlphaFoldDB" id="A0A3A8AW46"/>
<dbReference type="EMBL" id="RAPE01000002">
    <property type="protein sequence ID" value="RKF14870.1"/>
    <property type="molecule type" value="Genomic_DNA"/>
</dbReference>
<sequence>MATEKRGSRLDQEIDRNLQRVYKETIDEEVPDRFTRLLQQLKESEAGASPKEAEDGQEQ</sequence>
<dbReference type="OrthoDB" id="7875342at2"/>
<feature type="domain" description="Anti-sigma factor NepR" evidence="2">
    <location>
        <begin position="11"/>
        <end position="45"/>
    </location>
</feature>
<evidence type="ECO:0000259" key="2">
    <source>
        <dbReference type="Pfam" id="PF18557"/>
    </source>
</evidence>
<keyword evidence="4" id="KW-1185">Reference proteome</keyword>
<organism evidence="3 4">
    <name type="scientific">Roseovarius spongiae</name>
    <dbReference type="NCBI Taxonomy" id="2320272"/>
    <lineage>
        <taxon>Bacteria</taxon>
        <taxon>Pseudomonadati</taxon>
        <taxon>Pseudomonadota</taxon>
        <taxon>Alphaproteobacteria</taxon>
        <taxon>Rhodobacterales</taxon>
        <taxon>Roseobacteraceae</taxon>
        <taxon>Roseovarius</taxon>
    </lineage>
</organism>
<protein>
    <submittedName>
        <fullName evidence="3">RNA polymerase subunit sigma-70</fullName>
    </submittedName>
</protein>
<evidence type="ECO:0000313" key="3">
    <source>
        <dbReference type="EMBL" id="RKF14870.1"/>
    </source>
</evidence>
<proteinExistence type="predicted"/>
<dbReference type="Proteomes" id="UP000281128">
    <property type="component" value="Unassembled WGS sequence"/>
</dbReference>
<accession>A0A3A8AW46</accession>
<evidence type="ECO:0000256" key="1">
    <source>
        <dbReference type="SAM" id="MobiDB-lite"/>
    </source>
</evidence>
<dbReference type="RefSeq" id="WP_121165771.1">
    <property type="nucleotide sequence ID" value="NZ_RAPE01000002.1"/>
</dbReference>
<comment type="caution">
    <text evidence="3">The sequence shown here is derived from an EMBL/GenBank/DDBJ whole genome shotgun (WGS) entry which is preliminary data.</text>
</comment>